<feature type="binding site" evidence="6">
    <location>
        <position position="40"/>
    </location>
    <ligand>
        <name>ATP</name>
        <dbReference type="ChEBI" id="CHEBI:30616"/>
    </ligand>
</feature>
<dbReference type="Pfam" id="PF00183">
    <property type="entry name" value="HSP90"/>
    <property type="match status" value="1"/>
</dbReference>
<dbReference type="PRINTS" id="PR00775">
    <property type="entry name" value="HEATSHOCK90"/>
</dbReference>
<dbReference type="InterPro" id="IPR020568">
    <property type="entry name" value="Ribosomal_Su5_D2-typ_SF"/>
</dbReference>
<dbReference type="GO" id="GO:0005524">
    <property type="term" value="F:ATP binding"/>
    <property type="evidence" value="ECO:0007669"/>
    <property type="project" value="UniProtKB-KW"/>
</dbReference>
<reference evidence="8 9" key="1">
    <citation type="submission" date="2017-09" db="EMBL/GenBank/DDBJ databases">
        <title>Depth-based differentiation of microbial function through sediment-hosted aquifers and enrichment of novel symbionts in the deep terrestrial subsurface.</title>
        <authorList>
            <person name="Probst A.J."/>
            <person name="Ladd B."/>
            <person name="Jarett J.K."/>
            <person name="Geller-Mcgrath D.E."/>
            <person name="Sieber C.M."/>
            <person name="Emerson J.B."/>
            <person name="Anantharaman K."/>
            <person name="Thomas B.C."/>
            <person name="Malmstrom R."/>
            <person name="Stieglmeier M."/>
            <person name="Klingl A."/>
            <person name="Woyke T."/>
            <person name="Ryan C.M."/>
            <person name="Banfield J.F."/>
        </authorList>
    </citation>
    <scope>NUCLEOTIDE SEQUENCE [LARGE SCALE GENOMIC DNA]</scope>
    <source>
        <strain evidence="8">CG17_big_fil_post_rev_8_21_14_2_50_48_46</strain>
    </source>
</reference>
<comment type="caution">
    <text evidence="8">The sequence shown here is derived from an EMBL/GenBank/DDBJ whole genome shotgun (WGS) entry which is preliminary data.</text>
</comment>
<keyword evidence="3 6" id="KW-0547">Nucleotide-binding</keyword>
<dbReference type="PIRSF" id="PIRSF002583">
    <property type="entry name" value="Hsp90"/>
    <property type="match status" value="1"/>
</dbReference>
<dbReference type="GO" id="GO:0016887">
    <property type="term" value="F:ATP hydrolysis activity"/>
    <property type="evidence" value="ECO:0007669"/>
    <property type="project" value="InterPro"/>
</dbReference>
<feature type="binding site" evidence="6">
    <location>
        <position position="85"/>
    </location>
    <ligand>
        <name>ATP</name>
        <dbReference type="ChEBI" id="CHEBI:30616"/>
    </ligand>
</feature>
<protein>
    <submittedName>
        <fullName evidence="8">Molecular chaperone HtpG</fullName>
    </submittedName>
</protein>
<dbReference type="SUPFAM" id="SSF54211">
    <property type="entry name" value="Ribosomal protein S5 domain 2-like"/>
    <property type="match status" value="1"/>
</dbReference>
<dbReference type="PROSITE" id="PS00298">
    <property type="entry name" value="HSP90"/>
    <property type="match status" value="1"/>
</dbReference>
<dbReference type="InterPro" id="IPR001404">
    <property type="entry name" value="Hsp90_fam"/>
</dbReference>
<dbReference type="Gene3D" id="3.30.230.80">
    <property type="match status" value="1"/>
</dbReference>
<dbReference type="InterPro" id="IPR019805">
    <property type="entry name" value="Heat_shock_protein_90_CS"/>
</dbReference>
<dbReference type="Gene3D" id="1.20.120.790">
    <property type="entry name" value="Heat shock protein 90, C-terminal domain"/>
    <property type="match status" value="1"/>
</dbReference>
<dbReference type="NCBIfam" id="NF003555">
    <property type="entry name" value="PRK05218.1"/>
    <property type="match status" value="1"/>
</dbReference>
<comment type="similarity">
    <text evidence="1">Belongs to the heat shock protein 90 family.</text>
</comment>
<accession>A0A2M7G8T9</accession>
<dbReference type="GO" id="GO:0051082">
    <property type="term" value="F:unfolded protein binding"/>
    <property type="evidence" value="ECO:0007669"/>
    <property type="project" value="InterPro"/>
</dbReference>
<dbReference type="GO" id="GO:0140662">
    <property type="term" value="F:ATP-dependent protein folding chaperone"/>
    <property type="evidence" value="ECO:0007669"/>
    <property type="project" value="InterPro"/>
</dbReference>
<evidence type="ECO:0000256" key="1">
    <source>
        <dbReference type="ARBA" id="ARBA00008239"/>
    </source>
</evidence>
<feature type="binding site" evidence="6">
    <location>
        <position position="322"/>
    </location>
    <ligand>
        <name>ATP</name>
        <dbReference type="ChEBI" id="CHEBI:30616"/>
    </ligand>
</feature>
<evidence type="ECO:0000256" key="3">
    <source>
        <dbReference type="ARBA" id="ARBA00022741"/>
    </source>
</evidence>
<dbReference type="AlphaFoldDB" id="A0A2M7G8T9"/>
<evidence type="ECO:0000313" key="9">
    <source>
        <dbReference type="Proteomes" id="UP000231019"/>
    </source>
</evidence>
<dbReference type="EMBL" id="PFFQ01000012">
    <property type="protein sequence ID" value="PIW18528.1"/>
    <property type="molecule type" value="Genomic_DNA"/>
</dbReference>
<keyword evidence="4 6" id="KW-0067">ATP-binding</keyword>
<dbReference type="SUPFAM" id="SSF110942">
    <property type="entry name" value="HSP90 C-terminal domain"/>
    <property type="match status" value="1"/>
</dbReference>
<evidence type="ECO:0000256" key="6">
    <source>
        <dbReference type="PIRSR" id="PIRSR002583-1"/>
    </source>
</evidence>
<dbReference type="FunFam" id="3.30.230.80:FF:000008">
    <property type="entry name" value="Molecular chaperone HtpG"/>
    <property type="match status" value="1"/>
</dbReference>
<feature type="binding site" evidence="6">
    <location>
        <position position="44"/>
    </location>
    <ligand>
        <name>ATP</name>
        <dbReference type="ChEBI" id="CHEBI:30616"/>
    </ligand>
</feature>
<dbReference type="Gene3D" id="3.30.565.10">
    <property type="entry name" value="Histidine kinase-like ATPase, C-terminal domain"/>
    <property type="match status" value="1"/>
</dbReference>
<dbReference type="PANTHER" id="PTHR11528">
    <property type="entry name" value="HEAT SHOCK PROTEIN 90 FAMILY MEMBER"/>
    <property type="match status" value="1"/>
</dbReference>
<evidence type="ECO:0000256" key="5">
    <source>
        <dbReference type="ARBA" id="ARBA00023186"/>
    </source>
</evidence>
<evidence type="ECO:0000256" key="2">
    <source>
        <dbReference type="ARBA" id="ARBA00022490"/>
    </source>
</evidence>
<keyword evidence="2" id="KW-0963">Cytoplasm</keyword>
<dbReference type="InterPro" id="IPR037196">
    <property type="entry name" value="HSP90_C"/>
</dbReference>
<evidence type="ECO:0000256" key="4">
    <source>
        <dbReference type="ARBA" id="ARBA00022840"/>
    </source>
</evidence>
<dbReference type="Pfam" id="PF13589">
    <property type="entry name" value="HATPase_c_3"/>
    <property type="match status" value="1"/>
</dbReference>
<organism evidence="8 9">
    <name type="scientific">bacterium (Candidatus Blackallbacteria) CG17_big_fil_post_rev_8_21_14_2_50_48_46</name>
    <dbReference type="NCBI Taxonomy" id="2014261"/>
    <lineage>
        <taxon>Bacteria</taxon>
        <taxon>Candidatus Blackallbacteria</taxon>
    </lineage>
</organism>
<dbReference type="InterPro" id="IPR003594">
    <property type="entry name" value="HATPase_dom"/>
</dbReference>
<dbReference type="CDD" id="cd16927">
    <property type="entry name" value="HATPase_Hsp90-like"/>
    <property type="match status" value="1"/>
</dbReference>
<evidence type="ECO:0000313" key="8">
    <source>
        <dbReference type="EMBL" id="PIW18528.1"/>
    </source>
</evidence>
<evidence type="ECO:0000259" key="7">
    <source>
        <dbReference type="SMART" id="SM00387"/>
    </source>
</evidence>
<sequence>MSTAETISPLEEGTISVQMENIFPIIKKWLYNDKEIFLRELISNGVDAIAKLRHLTVMGQAEKSDEEFKVDIKIDKEAKTLSIIDNGIGMTTEEVKKYINQVAFSSAAEFMNKFGDKNNDIIGHFGLGFYSAFTVASKVEIHTRSYQPEAEPVLWSCDGSPRFELHAGQKEGRGTEIRLYLLDEEMEFAEEARIQHLVKKYCDFLPVPITINGNVANRQKPLWERSPQEVSKEEYLEFYRYLYPFSPEPYFWIHLNVEVPFVLKGILFFPKLSHELDPAKGNIKLYCHDVYVSDHVEDFIPRFLVTLQGAIDCPDIPLNVSRSMLQNDPYVQRVSTHITKKVADRLKEIYNKDREDFLRSWQDIHSFIKVGMMEDDKFYDKVKDIVVFKSTRGDYTTIEEYLVRNPQLDKKVYYTSDEVGQAHYLELFKQQDMEVLSMNTLIDTHFIQFMEYKNHEVKFARIDSDISESLVDKDKAKIVDPKTNKTSDELIEEVFKQELAVPKLHIKVETLKSEDIPAVVLLPENARRLHEMSQFMQQAGMNEHVDSLLEEHTLIINANNPLIQSLRKLHGTMSEKDNLHLICRHVYDLAMMAHQPLRGEKLTRFLSDSNKVLQALSNKL</sequence>
<feature type="domain" description="Histidine kinase/HSP90-like ATPase" evidence="7">
    <location>
        <begin position="33"/>
        <end position="185"/>
    </location>
</feature>
<keyword evidence="5" id="KW-0143">Chaperone</keyword>
<name>A0A2M7G8T9_9BACT</name>
<feature type="binding site" evidence="6">
    <location>
        <position position="175"/>
    </location>
    <ligand>
        <name>ATP</name>
        <dbReference type="ChEBI" id="CHEBI:30616"/>
    </ligand>
</feature>
<feature type="binding site" evidence="6">
    <location>
        <position position="90"/>
    </location>
    <ligand>
        <name>ATP</name>
        <dbReference type="ChEBI" id="CHEBI:30616"/>
    </ligand>
</feature>
<dbReference type="SMART" id="SM00387">
    <property type="entry name" value="HATPase_c"/>
    <property type="match status" value="1"/>
</dbReference>
<gene>
    <name evidence="8" type="ORF">COW36_04340</name>
</gene>
<dbReference type="InterPro" id="IPR036890">
    <property type="entry name" value="HATPase_C_sf"/>
</dbReference>
<dbReference type="Gene3D" id="3.40.50.11260">
    <property type="match status" value="1"/>
</dbReference>
<dbReference type="FunFam" id="3.30.565.10:FF:000076">
    <property type="entry name" value="Molecular chaperone HtpG"/>
    <property type="match status" value="1"/>
</dbReference>
<dbReference type="InterPro" id="IPR020575">
    <property type="entry name" value="Hsp90_N"/>
</dbReference>
<proteinExistence type="inferred from homology"/>
<dbReference type="Proteomes" id="UP000231019">
    <property type="component" value="Unassembled WGS sequence"/>
</dbReference>
<dbReference type="SUPFAM" id="SSF55874">
    <property type="entry name" value="ATPase domain of HSP90 chaperone/DNA topoisomerase II/histidine kinase"/>
    <property type="match status" value="1"/>
</dbReference>